<keyword evidence="2" id="KW-1185">Reference proteome</keyword>
<dbReference type="OrthoDB" id="1002204at2759"/>
<evidence type="ECO:0000313" key="2">
    <source>
        <dbReference type="Proteomes" id="UP000325315"/>
    </source>
</evidence>
<organism evidence="1 2">
    <name type="scientific">Gossypium australe</name>
    <dbReference type="NCBI Taxonomy" id="47621"/>
    <lineage>
        <taxon>Eukaryota</taxon>
        <taxon>Viridiplantae</taxon>
        <taxon>Streptophyta</taxon>
        <taxon>Embryophyta</taxon>
        <taxon>Tracheophyta</taxon>
        <taxon>Spermatophyta</taxon>
        <taxon>Magnoliopsida</taxon>
        <taxon>eudicotyledons</taxon>
        <taxon>Gunneridae</taxon>
        <taxon>Pentapetalae</taxon>
        <taxon>rosids</taxon>
        <taxon>malvids</taxon>
        <taxon>Malvales</taxon>
        <taxon>Malvaceae</taxon>
        <taxon>Malvoideae</taxon>
        <taxon>Gossypium</taxon>
    </lineage>
</organism>
<reference evidence="2" key="1">
    <citation type="journal article" date="2019" name="Plant Biotechnol. J.">
        <title>Genome sequencing of the Australian wild diploid species Gossypium australe highlights disease resistance and delayed gland morphogenesis.</title>
        <authorList>
            <person name="Cai Y."/>
            <person name="Cai X."/>
            <person name="Wang Q."/>
            <person name="Wang P."/>
            <person name="Zhang Y."/>
            <person name="Cai C."/>
            <person name="Xu Y."/>
            <person name="Wang K."/>
            <person name="Zhou Z."/>
            <person name="Wang C."/>
            <person name="Geng S."/>
            <person name="Li B."/>
            <person name="Dong Q."/>
            <person name="Hou Y."/>
            <person name="Wang H."/>
            <person name="Ai P."/>
            <person name="Liu Z."/>
            <person name="Yi F."/>
            <person name="Sun M."/>
            <person name="An G."/>
            <person name="Cheng J."/>
            <person name="Zhang Y."/>
            <person name="Shi Q."/>
            <person name="Xie Y."/>
            <person name="Shi X."/>
            <person name="Chang Y."/>
            <person name="Huang F."/>
            <person name="Chen Y."/>
            <person name="Hong S."/>
            <person name="Mi L."/>
            <person name="Sun Q."/>
            <person name="Zhang L."/>
            <person name="Zhou B."/>
            <person name="Peng R."/>
            <person name="Zhang X."/>
            <person name="Liu F."/>
        </authorList>
    </citation>
    <scope>NUCLEOTIDE SEQUENCE [LARGE SCALE GENOMIC DNA]</scope>
    <source>
        <strain evidence="2">cv. PA1801</strain>
    </source>
</reference>
<dbReference type="EMBL" id="SMMG02000009">
    <property type="protein sequence ID" value="KAA3461742.1"/>
    <property type="molecule type" value="Genomic_DNA"/>
</dbReference>
<proteinExistence type="predicted"/>
<dbReference type="Proteomes" id="UP000325315">
    <property type="component" value="Unassembled WGS sequence"/>
</dbReference>
<evidence type="ECO:0000313" key="1">
    <source>
        <dbReference type="EMBL" id="KAA3461742.1"/>
    </source>
</evidence>
<accession>A0A5B6UYV0</accession>
<sequence length="62" mass="7423">MHLEGNKMQLGLKRDVTKYWKYELVTMDFVRGLLLTPTKKDFVWVIMDKLTKSEHFLPVHTD</sequence>
<name>A0A5B6UYV0_9ROSI</name>
<dbReference type="AlphaFoldDB" id="A0A5B6UYV0"/>
<gene>
    <name evidence="1" type="ORF">EPI10_028291</name>
</gene>
<comment type="caution">
    <text evidence="1">The sequence shown here is derived from an EMBL/GenBank/DDBJ whole genome shotgun (WGS) entry which is preliminary data.</text>
</comment>
<protein>
    <submittedName>
        <fullName evidence="1">Integrase</fullName>
    </submittedName>
</protein>